<name>A0AAN5IDF9_9BILA</name>
<feature type="transmembrane region" description="Helical" evidence="1">
    <location>
        <begin position="21"/>
        <end position="41"/>
    </location>
</feature>
<sequence>VPPGYGSTSISSINDTYVVEARIHAIVSLLAVIPAIFLIRSSNNNTEISRERLFFAFVYFTIICSLIRTVQHAYYLVSIGNSISINQCTIMAHLYYVAEVLPQQMMLIVLVNSYMEKVHNRAIDVQNLWECAAAVIALAILLNIAQFFIGTASPNFPLCLPYNINFDLNDVYHHIGFAILFVNIALSAYLCFGETKREGGASDSTSSSEIRWAVHFSLFVYSFCCLAVILPLSFYTHIY</sequence>
<evidence type="ECO:0000313" key="2">
    <source>
        <dbReference type="EMBL" id="GMR62262.1"/>
    </source>
</evidence>
<feature type="transmembrane region" description="Helical" evidence="1">
    <location>
        <begin position="171"/>
        <end position="192"/>
    </location>
</feature>
<comment type="caution">
    <text evidence="2">The sequence shown here is derived from an EMBL/GenBank/DDBJ whole genome shotgun (WGS) entry which is preliminary data.</text>
</comment>
<gene>
    <name evidence="2" type="ORF">PMAYCL1PPCAC_32457</name>
</gene>
<accession>A0AAN5IDF9</accession>
<keyword evidence="1" id="KW-0812">Transmembrane</keyword>
<dbReference type="Proteomes" id="UP001328107">
    <property type="component" value="Unassembled WGS sequence"/>
</dbReference>
<organism evidence="2 3">
    <name type="scientific">Pristionchus mayeri</name>
    <dbReference type="NCBI Taxonomy" id="1317129"/>
    <lineage>
        <taxon>Eukaryota</taxon>
        <taxon>Metazoa</taxon>
        <taxon>Ecdysozoa</taxon>
        <taxon>Nematoda</taxon>
        <taxon>Chromadorea</taxon>
        <taxon>Rhabditida</taxon>
        <taxon>Rhabditina</taxon>
        <taxon>Diplogasteromorpha</taxon>
        <taxon>Diplogasteroidea</taxon>
        <taxon>Neodiplogasteridae</taxon>
        <taxon>Pristionchus</taxon>
    </lineage>
</organism>
<evidence type="ECO:0000256" key="1">
    <source>
        <dbReference type="SAM" id="Phobius"/>
    </source>
</evidence>
<dbReference type="EMBL" id="BTRK01000006">
    <property type="protein sequence ID" value="GMR62262.1"/>
    <property type="molecule type" value="Genomic_DNA"/>
</dbReference>
<keyword evidence="3" id="KW-1185">Reference proteome</keyword>
<dbReference type="AlphaFoldDB" id="A0AAN5IDF9"/>
<keyword evidence="1" id="KW-1133">Transmembrane helix</keyword>
<protein>
    <submittedName>
        <fullName evidence="2">Uncharacterized protein</fullName>
    </submittedName>
</protein>
<feature type="transmembrane region" description="Helical" evidence="1">
    <location>
        <begin position="53"/>
        <end position="74"/>
    </location>
</feature>
<feature type="transmembrane region" description="Helical" evidence="1">
    <location>
        <begin position="94"/>
        <end position="115"/>
    </location>
</feature>
<reference evidence="3" key="1">
    <citation type="submission" date="2022-10" db="EMBL/GenBank/DDBJ databases">
        <title>Genome assembly of Pristionchus species.</title>
        <authorList>
            <person name="Yoshida K."/>
            <person name="Sommer R.J."/>
        </authorList>
    </citation>
    <scope>NUCLEOTIDE SEQUENCE [LARGE SCALE GENOMIC DNA]</scope>
    <source>
        <strain evidence="3">RS5460</strain>
    </source>
</reference>
<keyword evidence="1" id="KW-0472">Membrane</keyword>
<feature type="transmembrane region" description="Helical" evidence="1">
    <location>
        <begin position="127"/>
        <end position="151"/>
    </location>
</feature>
<feature type="non-terminal residue" evidence="2">
    <location>
        <position position="239"/>
    </location>
</feature>
<evidence type="ECO:0000313" key="3">
    <source>
        <dbReference type="Proteomes" id="UP001328107"/>
    </source>
</evidence>
<proteinExistence type="predicted"/>
<feature type="non-terminal residue" evidence="2">
    <location>
        <position position="1"/>
    </location>
</feature>
<feature type="transmembrane region" description="Helical" evidence="1">
    <location>
        <begin position="212"/>
        <end position="235"/>
    </location>
</feature>